<keyword evidence="4 5" id="KW-0975">Bacterial flagellum</keyword>
<evidence type="ECO:0000259" key="6">
    <source>
        <dbReference type="Pfam" id="PF02465"/>
    </source>
</evidence>
<dbReference type="InterPro" id="IPR010809">
    <property type="entry name" value="FliD_C"/>
</dbReference>
<dbReference type="EMBL" id="JAGGLI010000015">
    <property type="protein sequence ID" value="MBP2027774.1"/>
    <property type="molecule type" value="Genomic_DNA"/>
</dbReference>
<evidence type="ECO:0000256" key="2">
    <source>
        <dbReference type="ARBA" id="ARBA00011255"/>
    </source>
</evidence>
<sequence length="632" mass="68984">MINPIRFGGMASGMDTEGIVKQLMASERLKVDRFSQQKIWKTWQQEQYSGLNKMMANFILDSRKSLELSRTTATGSIVGGSINSASWVNKASSSNESRFSASATASAAQGNYSLEINKLADGIKASTNGTIENNQIGQDLNISVNGTNVELISTDTIADIARKINNVSGVTARYDVGSQKFFLASTQTGSESKLEIAGPDANQLLGILDLKITSGNTNFVGTGIENNTLSAIPGLTFDGDGKFGLTVNGNEIILNDTDTIADLATKMNNISGVTATYDEASKKFFIESSNGNLNIEGANAGVLLGLDGLNLKESPLVAGTEYKGTNAEIVFDGATIEYQTNNISIIGINISLKSAAPGVVENINVSTDVDGAFDKIKNFVDEYNKIIDVFNAKTGEKVYRDFPPLTDEQRSAMSETDIKLWEDKAKSGLLRDDQILRGTMQDIRRDLYEPVTNAGAIYELGITTGSWRDNGKLVIDEQKLKDALRNDPEKVMNTLFKTSNISEVTINSDDSDEVKEQKRAQMAARKADTGAFVRVFDNMITGMKSIIDRSGPGSEGTLLRSVRSNIMVDYVTKGSKSLLDRDMSEIEKRISRENDRLRSIEQGHWKRFTAMEKAMSQMNNQSSWLTQQFAGN</sequence>
<dbReference type="Pfam" id="PF02465">
    <property type="entry name" value="FliD_N"/>
    <property type="match status" value="1"/>
</dbReference>
<dbReference type="InterPro" id="IPR003481">
    <property type="entry name" value="FliD_N"/>
</dbReference>
<evidence type="ECO:0000313" key="9">
    <source>
        <dbReference type="Proteomes" id="UP001314903"/>
    </source>
</evidence>
<dbReference type="PANTHER" id="PTHR30288:SF0">
    <property type="entry name" value="FLAGELLAR HOOK-ASSOCIATED PROTEIN 2"/>
    <property type="match status" value="1"/>
</dbReference>
<keyword evidence="8" id="KW-0966">Cell projection</keyword>
<dbReference type="Pfam" id="PF07195">
    <property type="entry name" value="FliD_C"/>
    <property type="match status" value="1"/>
</dbReference>
<keyword evidence="5" id="KW-0964">Secreted</keyword>
<evidence type="ECO:0000256" key="4">
    <source>
        <dbReference type="ARBA" id="ARBA00023143"/>
    </source>
</evidence>
<evidence type="ECO:0000256" key="3">
    <source>
        <dbReference type="ARBA" id="ARBA00023054"/>
    </source>
</evidence>
<evidence type="ECO:0000256" key="1">
    <source>
        <dbReference type="ARBA" id="ARBA00009764"/>
    </source>
</evidence>
<comment type="subunit">
    <text evidence="2 5">Homopentamer.</text>
</comment>
<dbReference type="InterPro" id="IPR040026">
    <property type="entry name" value="FliD"/>
</dbReference>
<evidence type="ECO:0000256" key="5">
    <source>
        <dbReference type="RuleBase" id="RU362066"/>
    </source>
</evidence>
<gene>
    <name evidence="8" type="ORF">J2Z35_001572</name>
</gene>
<dbReference type="RefSeq" id="WP_209660835.1">
    <property type="nucleotide sequence ID" value="NZ_JAGGLI010000015.1"/>
</dbReference>
<evidence type="ECO:0000313" key="8">
    <source>
        <dbReference type="EMBL" id="MBP2027774.1"/>
    </source>
</evidence>
<keyword evidence="8" id="KW-0969">Cilium</keyword>
<keyword evidence="9" id="KW-1185">Reference proteome</keyword>
<protein>
    <recommendedName>
        <fullName evidence="5">Flagellar hook-associated protein 2</fullName>
        <shortName evidence="5">HAP2</shortName>
    </recommendedName>
    <alternativeName>
        <fullName evidence="5">Flagellar cap protein</fullName>
    </alternativeName>
</protein>
<keyword evidence="8" id="KW-0282">Flagellum</keyword>
<dbReference type="PANTHER" id="PTHR30288">
    <property type="entry name" value="FLAGELLAR CAP/ASSEMBLY PROTEIN FLID"/>
    <property type="match status" value="1"/>
</dbReference>
<name>A0ABS4KJ43_9FIRM</name>
<evidence type="ECO:0000259" key="7">
    <source>
        <dbReference type="Pfam" id="PF07195"/>
    </source>
</evidence>
<feature type="domain" description="Flagellar hook-associated protein 2 N-terminal" evidence="6">
    <location>
        <begin position="12"/>
        <end position="121"/>
    </location>
</feature>
<dbReference type="Proteomes" id="UP001314903">
    <property type="component" value="Unassembled WGS sequence"/>
</dbReference>
<keyword evidence="3" id="KW-0175">Coiled coil</keyword>
<feature type="domain" description="Flagellar hook-associated protein 2 C-terminal" evidence="7">
    <location>
        <begin position="324"/>
        <end position="620"/>
    </location>
</feature>
<comment type="function">
    <text evidence="5">Required for morphogenesis and for the elongation of the flagellar filament by facilitating polymerization of the flagellin monomers at the tip of growing filament. Forms a capping structure, which prevents flagellin subunits (transported through the central channel of the flagellum) from leaking out without polymerization at the distal end.</text>
</comment>
<comment type="subcellular location">
    <subcellularLocation>
        <location evidence="5">Secreted</location>
    </subcellularLocation>
    <subcellularLocation>
        <location evidence="5">Bacterial flagellum</location>
    </subcellularLocation>
</comment>
<comment type="caution">
    <text evidence="8">The sequence shown here is derived from an EMBL/GenBank/DDBJ whole genome shotgun (WGS) entry which is preliminary data.</text>
</comment>
<comment type="similarity">
    <text evidence="1 5">Belongs to the FliD family.</text>
</comment>
<accession>A0ABS4KJ43</accession>
<proteinExistence type="inferred from homology"/>
<organism evidence="8 9">
    <name type="scientific">Acetoanaerobium pronyense</name>
    <dbReference type="NCBI Taxonomy" id="1482736"/>
    <lineage>
        <taxon>Bacteria</taxon>
        <taxon>Bacillati</taxon>
        <taxon>Bacillota</taxon>
        <taxon>Clostridia</taxon>
        <taxon>Peptostreptococcales</taxon>
        <taxon>Filifactoraceae</taxon>
        <taxon>Acetoanaerobium</taxon>
    </lineage>
</organism>
<reference evidence="8 9" key="1">
    <citation type="submission" date="2021-03" db="EMBL/GenBank/DDBJ databases">
        <title>Genomic Encyclopedia of Type Strains, Phase IV (KMG-IV): sequencing the most valuable type-strain genomes for metagenomic binning, comparative biology and taxonomic classification.</title>
        <authorList>
            <person name="Goeker M."/>
        </authorList>
    </citation>
    <scope>NUCLEOTIDE SEQUENCE [LARGE SCALE GENOMIC DNA]</scope>
    <source>
        <strain evidence="8 9">DSM 27512</strain>
    </source>
</reference>